<evidence type="ECO:0000256" key="1">
    <source>
        <dbReference type="SAM" id="MobiDB-lite"/>
    </source>
</evidence>
<evidence type="ECO:0000313" key="3">
    <source>
        <dbReference type="Proteomes" id="UP001630127"/>
    </source>
</evidence>
<gene>
    <name evidence="2" type="ORF">ACH5RR_003342</name>
</gene>
<feature type="region of interest" description="Disordered" evidence="1">
    <location>
        <begin position="201"/>
        <end position="226"/>
    </location>
</feature>
<keyword evidence="3" id="KW-1185">Reference proteome</keyword>
<evidence type="ECO:0000313" key="2">
    <source>
        <dbReference type="EMBL" id="KAL3534881.1"/>
    </source>
</evidence>
<feature type="compositionally biased region" description="Basic and acidic residues" evidence="1">
    <location>
        <begin position="213"/>
        <end position="226"/>
    </location>
</feature>
<organism evidence="2 3">
    <name type="scientific">Cinchona calisaya</name>
    <dbReference type="NCBI Taxonomy" id="153742"/>
    <lineage>
        <taxon>Eukaryota</taxon>
        <taxon>Viridiplantae</taxon>
        <taxon>Streptophyta</taxon>
        <taxon>Embryophyta</taxon>
        <taxon>Tracheophyta</taxon>
        <taxon>Spermatophyta</taxon>
        <taxon>Magnoliopsida</taxon>
        <taxon>eudicotyledons</taxon>
        <taxon>Gunneridae</taxon>
        <taxon>Pentapetalae</taxon>
        <taxon>asterids</taxon>
        <taxon>lamiids</taxon>
        <taxon>Gentianales</taxon>
        <taxon>Rubiaceae</taxon>
        <taxon>Cinchonoideae</taxon>
        <taxon>Cinchoneae</taxon>
        <taxon>Cinchona</taxon>
    </lineage>
</organism>
<accession>A0ABD3AUK2</accession>
<dbReference type="AlphaFoldDB" id="A0ABD3AUK2"/>
<dbReference type="EMBL" id="JBJUIK010000002">
    <property type="protein sequence ID" value="KAL3534881.1"/>
    <property type="molecule type" value="Genomic_DNA"/>
</dbReference>
<protein>
    <submittedName>
        <fullName evidence="2">Uncharacterized protein</fullName>
    </submittedName>
</protein>
<reference evidence="2 3" key="1">
    <citation type="submission" date="2024-11" db="EMBL/GenBank/DDBJ databases">
        <title>A near-complete genome assembly of Cinchona calisaya.</title>
        <authorList>
            <person name="Lian D.C."/>
            <person name="Zhao X.W."/>
            <person name="Wei L."/>
        </authorList>
    </citation>
    <scope>NUCLEOTIDE SEQUENCE [LARGE SCALE GENOMIC DNA]</scope>
    <source>
        <tissue evidence="2">Nenye</tissue>
    </source>
</reference>
<name>A0ABD3AUK2_9GENT</name>
<sequence>MTRQGWTLYGTHIQHEILSLVRESYANATKGEDRLVTVRGVQVLYPMEYISAILGTPRVEQDEYRQYMLTILLSLDFSCGEKIPWAMTVGELSRPKTFHRRFLPLRASIHHQCHRDTRCLFLPSLITTLYRKASLQVDKSLEETVAPRVPSEGSNCGLCSESMRSITGQAMQRATMRHLNLDTMPFPLIVPTSGFGFSDSGEARPSGAFGRPGTDDVATKTDILRA</sequence>
<comment type="caution">
    <text evidence="2">The sequence shown here is derived from an EMBL/GenBank/DDBJ whole genome shotgun (WGS) entry which is preliminary data.</text>
</comment>
<proteinExistence type="predicted"/>
<dbReference type="Proteomes" id="UP001630127">
    <property type="component" value="Unassembled WGS sequence"/>
</dbReference>